<dbReference type="CDD" id="cd01285">
    <property type="entry name" value="nucleoside_deaminase"/>
    <property type="match status" value="1"/>
</dbReference>
<accession>A0ABV4FEW0</accession>
<evidence type="ECO:0000259" key="3">
    <source>
        <dbReference type="PROSITE" id="PS51747"/>
    </source>
</evidence>
<feature type="domain" description="CMP/dCMP-type deaminase" evidence="3">
    <location>
        <begin position="8"/>
        <end position="120"/>
    </location>
</feature>
<evidence type="ECO:0000256" key="1">
    <source>
        <dbReference type="ARBA" id="ARBA00022723"/>
    </source>
</evidence>
<gene>
    <name evidence="4" type="ORF">ABIF29_008797</name>
</gene>
<keyword evidence="1" id="KW-0479">Metal-binding</keyword>
<dbReference type="Pfam" id="PF00383">
    <property type="entry name" value="dCMP_cyt_deam_1"/>
    <property type="match status" value="1"/>
</dbReference>
<dbReference type="InterPro" id="IPR016192">
    <property type="entry name" value="APOBEC/CMP_deaminase_Zn-bd"/>
</dbReference>
<dbReference type="SUPFAM" id="SSF53927">
    <property type="entry name" value="Cytidine deaminase-like"/>
    <property type="match status" value="1"/>
</dbReference>
<keyword evidence="5" id="KW-1185">Reference proteome</keyword>
<dbReference type="InterPro" id="IPR002125">
    <property type="entry name" value="CMP_dCMP_dom"/>
</dbReference>
<dbReference type="Proteomes" id="UP001565471">
    <property type="component" value="Unassembled WGS sequence"/>
</dbReference>
<dbReference type="GeneID" id="92950251"/>
<dbReference type="PROSITE" id="PS00903">
    <property type="entry name" value="CYT_DCMP_DEAMINASES_1"/>
    <property type="match status" value="1"/>
</dbReference>
<reference evidence="4 5" key="1">
    <citation type="submission" date="2024-07" db="EMBL/GenBank/DDBJ databases">
        <title>Genomic Encyclopedia of Type Strains, Phase V (KMG-V): Genome sequencing to study the core and pangenomes of soil and plant-associated prokaryotes.</title>
        <authorList>
            <person name="Whitman W."/>
        </authorList>
    </citation>
    <scope>NUCLEOTIDE SEQUENCE [LARGE SCALE GENOMIC DNA]</scope>
    <source>
        <strain evidence="4 5">USDA 415</strain>
    </source>
</reference>
<sequence>MTSLDFTAPDIGFMQRCVSLAHSGMAKGEYPFAAVISRKGRFVCEAHNMVRCEGDVTRHAEMVALSEAQRTLKTTSLEDCTLYSTVEPCAMCAYAIRESRVGRVISGLRSPVMGGHSRWDILTDSGLSSIMPEVFATPPTIQLGCLYDEVQEAFRKRHPFAWRVIEARRIFVGGPEQGDGERSTAPAAGFDLERRLVSWVRSRILDRLWRG</sequence>
<organism evidence="4 5">
    <name type="scientific">Bradyrhizobium elkanii</name>
    <dbReference type="NCBI Taxonomy" id="29448"/>
    <lineage>
        <taxon>Bacteria</taxon>
        <taxon>Pseudomonadati</taxon>
        <taxon>Pseudomonadota</taxon>
        <taxon>Alphaproteobacteria</taxon>
        <taxon>Hyphomicrobiales</taxon>
        <taxon>Nitrobacteraceae</taxon>
        <taxon>Bradyrhizobium</taxon>
    </lineage>
</organism>
<dbReference type="InterPro" id="IPR016193">
    <property type="entry name" value="Cytidine_deaminase-like"/>
</dbReference>
<name>A0ABV4FEW0_BRAEL</name>
<comment type="caution">
    <text evidence="4">The sequence shown here is derived from an EMBL/GenBank/DDBJ whole genome shotgun (WGS) entry which is preliminary data.</text>
</comment>
<dbReference type="PANTHER" id="PTHR11079">
    <property type="entry name" value="CYTOSINE DEAMINASE FAMILY MEMBER"/>
    <property type="match status" value="1"/>
</dbReference>
<dbReference type="Gene3D" id="3.40.140.10">
    <property type="entry name" value="Cytidine Deaminase, domain 2"/>
    <property type="match status" value="1"/>
</dbReference>
<dbReference type="GO" id="GO:0052717">
    <property type="term" value="F:tRNA-specific adenosine-34 deaminase activity"/>
    <property type="evidence" value="ECO:0007669"/>
    <property type="project" value="UniProtKB-EC"/>
</dbReference>
<protein>
    <submittedName>
        <fullName evidence="4">tRNA(Adenine34) deaminase</fullName>
        <ecNumber evidence="4">3.5.4.33</ecNumber>
    </submittedName>
</protein>
<keyword evidence="4" id="KW-0378">Hydrolase</keyword>
<proteinExistence type="predicted"/>
<evidence type="ECO:0000313" key="5">
    <source>
        <dbReference type="Proteomes" id="UP001565471"/>
    </source>
</evidence>
<keyword evidence="2" id="KW-0862">Zinc</keyword>
<dbReference type="EC" id="3.5.4.33" evidence="4"/>
<dbReference type="PANTHER" id="PTHR11079:SF162">
    <property type="entry name" value="RIBOFLAVIN BIOSYNTHESIS PROTEIN PYRD, CHLOROPLASTIC"/>
    <property type="match status" value="1"/>
</dbReference>
<dbReference type="RefSeq" id="WP_016841906.1">
    <property type="nucleotide sequence ID" value="NZ_BJNL01000066.1"/>
</dbReference>
<dbReference type="PROSITE" id="PS51747">
    <property type="entry name" value="CYT_DCMP_DEAMINASES_2"/>
    <property type="match status" value="1"/>
</dbReference>
<evidence type="ECO:0000313" key="4">
    <source>
        <dbReference type="EMBL" id="MEY9321998.1"/>
    </source>
</evidence>
<dbReference type="EMBL" id="JBGBZA010000002">
    <property type="protein sequence ID" value="MEY9321998.1"/>
    <property type="molecule type" value="Genomic_DNA"/>
</dbReference>
<evidence type="ECO:0000256" key="2">
    <source>
        <dbReference type="ARBA" id="ARBA00022833"/>
    </source>
</evidence>